<reference evidence="1" key="1">
    <citation type="journal article" date="2021" name="Proc. Natl. Acad. Sci. U.S.A.">
        <title>A Catalog of Tens of Thousands of Viruses from Human Metagenomes Reveals Hidden Associations with Chronic Diseases.</title>
        <authorList>
            <person name="Tisza M.J."/>
            <person name="Buck C.B."/>
        </authorList>
    </citation>
    <scope>NUCLEOTIDE SEQUENCE</scope>
    <source>
        <strain evidence="1">CtoYX9</strain>
    </source>
</reference>
<name>A0A8S5RPB0_9VIRU</name>
<proteinExistence type="predicted"/>
<keyword evidence="1" id="KW-0255">Endonuclease</keyword>
<organism evidence="1">
    <name type="scientific">virus sp. ctoYX9</name>
    <dbReference type="NCBI Taxonomy" id="2825822"/>
    <lineage>
        <taxon>Viruses</taxon>
    </lineage>
</organism>
<keyword evidence="1" id="KW-0378">Hydrolase</keyword>
<dbReference type="EMBL" id="BK059131">
    <property type="protein sequence ID" value="DAE32961.1"/>
    <property type="molecule type" value="Genomic_DNA"/>
</dbReference>
<dbReference type="InterPro" id="IPR009414">
    <property type="entry name" value="DUF1064"/>
</dbReference>
<sequence>MKASRPKYGNKRCFLGDMEFDSKKEMQRYLVLKDAQDKGIISDLERQPQFELIPKVTETYVKHLKTKDKECERTVQLAIRYKGDFRYKKDGIVVVEDVKASPHMAALDPKFLIKEKLFRWKFGFSIKRVYKPNDEI</sequence>
<dbReference type="Pfam" id="PF06356">
    <property type="entry name" value="DUF1064"/>
    <property type="match status" value="1"/>
</dbReference>
<dbReference type="GO" id="GO:0004519">
    <property type="term" value="F:endonuclease activity"/>
    <property type="evidence" value="ECO:0007669"/>
    <property type="project" value="UniProtKB-KW"/>
</dbReference>
<evidence type="ECO:0000313" key="1">
    <source>
        <dbReference type="EMBL" id="DAE32961.1"/>
    </source>
</evidence>
<keyword evidence="1" id="KW-0540">Nuclease</keyword>
<accession>A0A8S5RPB0</accession>
<protein>
    <submittedName>
        <fullName evidence="1">Endonuclease</fullName>
    </submittedName>
</protein>